<evidence type="ECO:0000313" key="1">
    <source>
        <dbReference type="EMBL" id="EMP40006.1"/>
    </source>
</evidence>
<sequence length="132" mass="14405">MPDRKKQAQLVSSQARYRLLVKDVWVWEGSIGICGEYPGISSHAAAICCELGKGEAEGRRNIGNTSGIREIDAAAVDAAGVKSSEDPLNQQQSTLRSTLVLQLPENSKLYAMKTEELDQAWSVESEPSQGLW</sequence>
<gene>
    <name evidence="1" type="ORF">UY3_02761</name>
</gene>
<protein>
    <submittedName>
        <fullName evidence="1">Uncharacterized protein</fullName>
    </submittedName>
</protein>
<dbReference type="Proteomes" id="UP000031443">
    <property type="component" value="Unassembled WGS sequence"/>
</dbReference>
<keyword evidence="2" id="KW-1185">Reference proteome</keyword>
<dbReference type="EMBL" id="KB514919">
    <property type="protein sequence ID" value="EMP40006.1"/>
    <property type="molecule type" value="Genomic_DNA"/>
</dbReference>
<dbReference type="AlphaFoldDB" id="M7BPZ9"/>
<organism evidence="1 2">
    <name type="scientific">Chelonia mydas</name>
    <name type="common">Green sea-turtle</name>
    <name type="synonym">Chelonia agassizi</name>
    <dbReference type="NCBI Taxonomy" id="8469"/>
    <lineage>
        <taxon>Eukaryota</taxon>
        <taxon>Metazoa</taxon>
        <taxon>Chordata</taxon>
        <taxon>Craniata</taxon>
        <taxon>Vertebrata</taxon>
        <taxon>Euteleostomi</taxon>
        <taxon>Archelosauria</taxon>
        <taxon>Testudinata</taxon>
        <taxon>Testudines</taxon>
        <taxon>Cryptodira</taxon>
        <taxon>Durocryptodira</taxon>
        <taxon>Americhelydia</taxon>
        <taxon>Chelonioidea</taxon>
        <taxon>Cheloniidae</taxon>
        <taxon>Chelonia</taxon>
    </lineage>
</organism>
<evidence type="ECO:0000313" key="2">
    <source>
        <dbReference type="Proteomes" id="UP000031443"/>
    </source>
</evidence>
<proteinExistence type="predicted"/>
<accession>M7BPZ9</accession>
<name>M7BPZ9_CHEMY</name>
<reference evidence="2" key="1">
    <citation type="journal article" date="2013" name="Nat. Genet.">
        <title>The draft genomes of soft-shell turtle and green sea turtle yield insights into the development and evolution of the turtle-specific body plan.</title>
        <authorList>
            <person name="Wang Z."/>
            <person name="Pascual-Anaya J."/>
            <person name="Zadissa A."/>
            <person name="Li W."/>
            <person name="Niimura Y."/>
            <person name="Huang Z."/>
            <person name="Li C."/>
            <person name="White S."/>
            <person name="Xiong Z."/>
            <person name="Fang D."/>
            <person name="Wang B."/>
            <person name="Ming Y."/>
            <person name="Chen Y."/>
            <person name="Zheng Y."/>
            <person name="Kuraku S."/>
            <person name="Pignatelli M."/>
            <person name="Herrero J."/>
            <person name="Beal K."/>
            <person name="Nozawa M."/>
            <person name="Li Q."/>
            <person name="Wang J."/>
            <person name="Zhang H."/>
            <person name="Yu L."/>
            <person name="Shigenobu S."/>
            <person name="Wang J."/>
            <person name="Liu J."/>
            <person name="Flicek P."/>
            <person name="Searle S."/>
            <person name="Wang J."/>
            <person name="Kuratani S."/>
            <person name="Yin Y."/>
            <person name="Aken B."/>
            <person name="Zhang G."/>
            <person name="Irie N."/>
        </authorList>
    </citation>
    <scope>NUCLEOTIDE SEQUENCE [LARGE SCALE GENOMIC DNA]</scope>
</reference>